<name>M8B9V2_AEGTA</name>
<dbReference type="SUPFAM" id="SSF54695">
    <property type="entry name" value="POZ domain"/>
    <property type="match status" value="1"/>
</dbReference>
<dbReference type="AlphaFoldDB" id="M8B9V2"/>
<accession>M8B9V2</accession>
<dbReference type="InterPro" id="IPR011333">
    <property type="entry name" value="SKP1/BTB/POZ_sf"/>
</dbReference>
<dbReference type="Gene3D" id="1.25.40.420">
    <property type="match status" value="1"/>
</dbReference>
<proteinExistence type="inferred from homology"/>
<dbReference type="Pfam" id="PF24570">
    <property type="entry name" value="BACK_BPM_SPOP"/>
    <property type="match status" value="1"/>
</dbReference>
<dbReference type="GO" id="GO:0016567">
    <property type="term" value="P:protein ubiquitination"/>
    <property type="evidence" value="ECO:0007669"/>
    <property type="project" value="InterPro"/>
</dbReference>
<sequence>MVEKLDGERHSNFEVTDFSLLDGVGIGGFLRSSTFTVGGYEWELKIYPDGSCGFSTFVEKSNLRQLMALNGGSITVRCVLTVMKGHQTSEDVHTVLVPLPQSNLHRHFLDMLKGGQGADVTFTVGGQSFLAHRCVLAARSSVFKAELLAGEMNETLVESIKMDDMEPSIFEALLHFIYTDSLPDDRHEYNNRHTQMQHLLVAADRYGIERLMAMCEGQLCRNIKVQTVATTLALAEQHHCVHLKKACLAFLSSRDVRQAIKETDGFKHLVTSCSSVILEIFDKPPPHS</sequence>
<dbReference type="SUPFAM" id="SSF49599">
    <property type="entry name" value="TRAF domain-like"/>
    <property type="match status" value="1"/>
</dbReference>
<dbReference type="PANTHER" id="PTHR26379:SF515">
    <property type="entry name" value="BTB DOMAIN-CONTAINING PROTEIN"/>
    <property type="match status" value="1"/>
</dbReference>
<dbReference type="CDD" id="cd00121">
    <property type="entry name" value="MATH"/>
    <property type="match status" value="1"/>
</dbReference>
<organism evidence="3">
    <name type="scientific">Aegilops tauschii</name>
    <name type="common">Tausch's goatgrass</name>
    <name type="synonym">Aegilops squarrosa</name>
    <dbReference type="NCBI Taxonomy" id="37682"/>
    <lineage>
        <taxon>Eukaryota</taxon>
        <taxon>Viridiplantae</taxon>
        <taxon>Streptophyta</taxon>
        <taxon>Embryophyta</taxon>
        <taxon>Tracheophyta</taxon>
        <taxon>Spermatophyta</taxon>
        <taxon>Magnoliopsida</taxon>
        <taxon>Liliopsida</taxon>
        <taxon>Poales</taxon>
        <taxon>Poaceae</taxon>
        <taxon>BOP clade</taxon>
        <taxon>Pooideae</taxon>
        <taxon>Triticodae</taxon>
        <taxon>Triticeae</taxon>
        <taxon>Triticinae</taxon>
        <taxon>Aegilops</taxon>
    </lineage>
</organism>
<dbReference type="PROSITE" id="PS50097">
    <property type="entry name" value="BTB"/>
    <property type="match status" value="1"/>
</dbReference>
<dbReference type="InterPro" id="IPR008974">
    <property type="entry name" value="TRAF-like"/>
</dbReference>
<dbReference type="InterPro" id="IPR045005">
    <property type="entry name" value="BPM1-6"/>
</dbReference>
<comment type="similarity">
    <text evidence="2">Belongs to the Tdpoz family.</text>
</comment>
<dbReference type="EnsemblPlants" id="EMT21610">
    <property type="protein sequence ID" value="EMT21610"/>
    <property type="gene ID" value="F775_16690"/>
</dbReference>
<dbReference type="InterPro" id="IPR002083">
    <property type="entry name" value="MATH/TRAF_dom"/>
</dbReference>
<evidence type="ECO:0000256" key="1">
    <source>
        <dbReference type="ARBA" id="ARBA00004906"/>
    </source>
</evidence>
<dbReference type="SMART" id="SM00225">
    <property type="entry name" value="BTB"/>
    <property type="match status" value="1"/>
</dbReference>
<dbReference type="Gene3D" id="2.60.210.10">
    <property type="entry name" value="Apoptosis, Tumor Necrosis Factor Receptor Associated Protein 2, Chain A"/>
    <property type="match status" value="1"/>
</dbReference>
<dbReference type="Pfam" id="PF00651">
    <property type="entry name" value="BTB"/>
    <property type="match status" value="1"/>
</dbReference>
<evidence type="ECO:0000256" key="2">
    <source>
        <dbReference type="ARBA" id="ARBA00010846"/>
    </source>
</evidence>
<comment type="pathway">
    <text evidence="1">Protein modification; protein ubiquitination.</text>
</comment>
<dbReference type="Gene3D" id="3.30.710.10">
    <property type="entry name" value="Potassium Channel Kv1.1, Chain A"/>
    <property type="match status" value="1"/>
</dbReference>
<dbReference type="InterPro" id="IPR000210">
    <property type="entry name" value="BTB/POZ_dom"/>
</dbReference>
<reference evidence="3" key="1">
    <citation type="submission" date="2015-06" db="UniProtKB">
        <authorList>
            <consortium name="EnsemblPlants"/>
        </authorList>
    </citation>
    <scope>IDENTIFICATION</scope>
</reference>
<protein>
    <submittedName>
        <fullName evidence="3">Speckle-type POZ protein-like protein</fullName>
    </submittedName>
</protein>
<dbReference type="InterPro" id="IPR056423">
    <property type="entry name" value="BACK_BPM_SPOP"/>
</dbReference>
<dbReference type="PANTHER" id="PTHR26379">
    <property type="entry name" value="BTB/POZ AND MATH DOMAIN-CONTAINING PROTEIN 1"/>
    <property type="match status" value="1"/>
</dbReference>
<evidence type="ECO:0000313" key="3">
    <source>
        <dbReference type="EnsemblPlants" id="EMT21610"/>
    </source>
</evidence>